<keyword evidence="2" id="KW-1185">Reference proteome</keyword>
<sequence>MIAAHADWSVDPRKRQVSIARCHAGIWHAEAPVPVGDPATLVRRLLAEGAPLALGLDLPMGLPRSYAAARPESGFLPFLRGMAGMAGMAGFFDVAAGLEDVSPARPFYPARGVKGMTRAAHAAALGMAGAGGLSRLCDLATTERPAGAPLFWTLGANQTGKAAISAWRDWLSPALAAGAPYRIWPFEGGLRELLVLGVAVLAETYPAEAMRHLGIRLSGSKRARAARQEAAPSLHLAMQRLGVCPAPALGRALEDGFGTDAVGEDRFDSLLGLLCVVGVLAGARPDFVPDDPWLRSWEGWVLGQTAVPVHPAPIPYAGGL</sequence>
<name>A0ABS3KB93_9PROT</name>
<dbReference type="Proteomes" id="UP001518990">
    <property type="component" value="Unassembled WGS sequence"/>
</dbReference>
<reference evidence="1 2" key="1">
    <citation type="submission" date="2020-09" db="EMBL/GenBank/DDBJ databases">
        <title>Roseomonas.</title>
        <authorList>
            <person name="Zhu W."/>
        </authorList>
    </citation>
    <scope>NUCLEOTIDE SEQUENCE [LARGE SCALE GENOMIC DNA]</scope>
    <source>
        <strain evidence="1 2">1311</strain>
    </source>
</reference>
<evidence type="ECO:0008006" key="3">
    <source>
        <dbReference type="Google" id="ProtNLM"/>
    </source>
</evidence>
<organism evidence="1 2">
    <name type="scientific">Roseomonas marmotae</name>
    <dbReference type="NCBI Taxonomy" id="2768161"/>
    <lineage>
        <taxon>Bacteria</taxon>
        <taxon>Pseudomonadati</taxon>
        <taxon>Pseudomonadota</taxon>
        <taxon>Alphaproteobacteria</taxon>
        <taxon>Acetobacterales</taxon>
        <taxon>Roseomonadaceae</taxon>
        <taxon>Roseomonas</taxon>
    </lineage>
</organism>
<comment type="caution">
    <text evidence="1">The sequence shown here is derived from an EMBL/GenBank/DDBJ whole genome shotgun (WGS) entry which is preliminary data.</text>
</comment>
<evidence type="ECO:0000313" key="2">
    <source>
        <dbReference type="Proteomes" id="UP001518990"/>
    </source>
</evidence>
<protein>
    <recommendedName>
        <fullName evidence="3">DUF429 domain-containing protein</fullName>
    </recommendedName>
</protein>
<accession>A0ABS3KB93</accession>
<proteinExistence type="predicted"/>
<gene>
    <name evidence="1" type="ORF">IAI60_08970</name>
</gene>
<evidence type="ECO:0000313" key="1">
    <source>
        <dbReference type="EMBL" id="MBO1074740.1"/>
    </source>
</evidence>
<dbReference type="EMBL" id="JACTNF010000008">
    <property type="protein sequence ID" value="MBO1074740.1"/>
    <property type="molecule type" value="Genomic_DNA"/>
</dbReference>